<evidence type="ECO:0000256" key="1">
    <source>
        <dbReference type="ARBA" id="ARBA00023125"/>
    </source>
</evidence>
<reference evidence="3 4" key="1">
    <citation type="submission" date="2014-07" db="EMBL/GenBank/DDBJ databases">
        <authorList>
            <person name="Lee K."/>
            <person name="Lim J.Y."/>
            <person name="Hwang I."/>
        </authorList>
    </citation>
    <scope>NUCLEOTIDE SEQUENCE [LARGE SCALE GENOMIC DNA]</scope>
    <source>
        <strain evidence="3 4">KL28</strain>
    </source>
</reference>
<dbReference type="GO" id="GO:0003677">
    <property type="term" value="F:DNA binding"/>
    <property type="evidence" value="ECO:0007669"/>
    <property type="project" value="UniProtKB-KW"/>
</dbReference>
<organism evidence="3 4">
    <name type="scientific">Pseudomonas alkylphenolica</name>
    <dbReference type="NCBI Taxonomy" id="237609"/>
    <lineage>
        <taxon>Bacteria</taxon>
        <taxon>Pseudomonadati</taxon>
        <taxon>Pseudomonadota</taxon>
        <taxon>Gammaproteobacteria</taxon>
        <taxon>Pseudomonadales</taxon>
        <taxon>Pseudomonadaceae</taxon>
        <taxon>Pseudomonas</taxon>
    </lineage>
</organism>
<dbReference type="CDD" id="cd00093">
    <property type="entry name" value="HTH_XRE"/>
    <property type="match status" value="1"/>
</dbReference>
<dbReference type="KEGG" id="palk:PSAKL28_19830"/>
<sequence>MSKTESKQLAELVGQAIARQRARCKLSQEQVAEKLGIGSEAVSRIERGIVMPNIERLVELAAVFRCETADLLTEGSSRPEDQARRLYDLLSRLEAHDRDFVMDMVERLVTRLDRD</sequence>
<protein>
    <submittedName>
        <fullName evidence="3">XRE family transcriptional regulator</fullName>
    </submittedName>
</protein>
<dbReference type="OrthoDB" id="5524454at2"/>
<dbReference type="Proteomes" id="UP000028931">
    <property type="component" value="Chromosome"/>
</dbReference>
<dbReference type="PANTHER" id="PTHR46558">
    <property type="entry name" value="TRACRIPTIONAL REGULATORY PROTEIN-RELATED-RELATED"/>
    <property type="match status" value="1"/>
</dbReference>
<dbReference type="AlphaFoldDB" id="A0A077FBM5"/>
<evidence type="ECO:0000259" key="2">
    <source>
        <dbReference type="PROSITE" id="PS50943"/>
    </source>
</evidence>
<keyword evidence="1" id="KW-0238">DNA-binding</keyword>
<evidence type="ECO:0000313" key="4">
    <source>
        <dbReference type="Proteomes" id="UP000028931"/>
    </source>
</evidence>
<dbReference type="InterPro" id="IPR001387">
    <property type="entry name" value="Cro/C1-type_HTH"/>
</dbReference>
<dbReference type="Gene3D" id="1.10.260.40">
    <property type="entry name" value="lambda repressor-like DNA-binding domains"/>
    <property type="match status" value="1"/>
</dbReference>
<evidence type="ECO:0000313" key="3">
    <source>
        <dbReference type="EMBL" id="AIL61204.1"/>
    </source>
</evidence>
<dbReference type="InterPro" id="IPR010982">
    <property type="entry name" value="Lambda_DNA-bd_dom_sf"/>
</dbReference>
<dbReference type="EMBL" id="CP009048">
    <property type="protein sequence ID" value="AIL61204.1"/>
    <property type="molecule type" value="Genomic_DNA"/>
</dbReference>
<dbReference type="RefSeq" id="WP_038609684.1">
    <property type="nucleotide sequence ID" value="NZ_CP009048.1"/>
</dbReference>
<dbReference type="eggNOG" id="COG1396">
    <property type="taxonomic scope" value="Bacteria"/>
</dbReference>
<accession>A0A077FBM5</accession>
<feature type="domain" description="HTH cro/C1-type" evidence="2">
    <location>
        <begin position="17"/>
        <end position="71"/>
    </location>
</feature>
<name>A0A077FBM5_9PSED</name>
<dbReference type="PANTHER" id="PTHR46558:SF4">
    <property type="entry name" value="DNA-BIDING PHAGE PROTEIN"/>
    <property type="match status" value="1"/>
</dbReference>
<dbReference type="HOGENOM" id="CLU_066192_17_7_6"/>
<dbReference type="SUPFAM" id="SSF47413">
    <property type="entry name" value="lambda repressor-like DNA-binding domains"/>
    <property type="match status" value="1"/>
</dbReference>
<dbReference type="Pfam" id="PF01381">
    <property type="entry name" value="HTH_3"/>
    <property type="match status" value="1"/>
</dbReference>
<gene>
    <name evidence="3" type="ORF">PSAKL28_19830</name>
</gene>
<proteinExistence type="predicted"/>
<dbReference type="PROSITE" id="PS50943">
    <property type="entry name" value="HTH_CROC1"/>
    <property type="match status" value="1"/>
</dbReference>
<dbReference type="SMART" id="SM00530">
    <property type="entry name" value="HTH_XRE"/>
    <property type="match status" value="1"/>
</dbReference>